<feature type="binding site" evidence="6">
    <location>
        <position position="222"/>
    </location>
    <ligand>
        <name>K(+)</name>
        <dbReference type="ChEBI" id="CHEBI:29103"/>
    </ligand>
</feature>
<keyword evidence="6" id="KW-0963">Cytoplasm</keyword>
<comment type="subunit">
    <text evidence="6">Homodimer. Heterotetramer of two MnmE and two MnmG subunits.</text>
</comment>
<dbReference type="RefSeq" id="WP_424586996.1">
    <property type="nucleotide sequence ID" value="NZ_JBNAUB010000032.1"/>
</dbReference>
<keyword evidence="6" id="KW-0479">Metal-binding</keyword>
<keyword evidence="6" id="KW-0460">Magnesium</keyword>
<evidence type="ECO:0000313" key="10">
    <source>
        <dbReference type="Proteomes" id="UP000237040"/>
    </source>
</evidence>
<name>A0A2J6WG44_9BACT</name>
<dbReference type="GO" id="GO:0002098">
    <property type="term" value="P:tRNA wobble uridine modification"/>
    <property type="evidence" value="ECO:0007669"/>
    <property type="project" value="TreeGrafter"/>
</dbReference>
<evidence type="ECO:0000256" key="2">
    <source>
        <dbReference type="ARBA" id="ARBA00022694"/>
    </source>
</evidence>
<keyword evidence="4 6" id="KW-0630">Potassium</keyword>
<evidence type="ECO:0000256" key="4">
    <source>
        <dbReference type="ARBA" id="ARBA00022958"/>
    </source>
</evidence>
<feature type="domain" description="TrmE-type G" evidence="8">
    <location>
        <begin position="212"/>
        <end position="371"/>
    </location>
</feature>
<dbReference type="PANTHER" id="PTHR42714:SF2">
    <property type="entry name" value="TRNA MODIFICATION GTPASE GTPBP3, MITOCHONDRIAL"/>
    <property type="match status" value="1"/>
</dbReference>
<dbReference type="PANTHER" id="PTHR42714">
    <property type="entry name" value="TRNA MODIFICATION GTPASE GTPBP3"/>
    <property type="match status" value="1"/>
</dbReference>
<sequence length="446" mass="49616">MSDTIVAISTPRGFGGIGVIRLSGDKALELAEKIFNKRIEMPRYAYYGAISIEGTPIDTGIVIYYKKPHSYTGEDVVEISMHGGIKNLEMVLNYLISLGARLAEKGEFTRRAVENGKMDIFEANAVIELIEAKTEKGVLLASSRLFGKLSKAVMSIRNKILEVNSHIEATIDFPMDVEEIPEETLRQSLHEIRDSIEKLLSTYKDSRVVIDGVRIAIVGKPNVGKSTLLNALLKFERAIVSEIPGTTRDTIEEMINFYGFPVKIIDTAGIRESEDIIEKMGVERSKHAIETSDLILFVFDASTPLQEDDLELVRFTEGKMRIIVLNKSDLPKALTKEELSKLFPNEPIIEISALLREGIDEVEGEIKNKLLNIDVDSILVSNKVEHDLLSKALTHVNNAIKNLETGTLDLVSEELREAIETLSDVSGENIGENVLNAIFERFCIGK</sequence>
<feature type="binding site" evidence="6">
    <location>
        <begin position="222"/>
        <end position="227"/>
    </location>
    <ligand>
        <name>GTP</name>
        <dbReference type="ChEBI" id="CHEBI:37565"/>
    </ligand>
</feature>
<comment type="caution">
    <text evidence="9">The sequence shown here is derived from an EMBL/GenBank/DDBJ whole genome shotgun (WGS) entry which is preliminary data.</text>
</comment>
<dbReference type="InterPro" id="IPR004520">
    <property type="entry name" value="GTPase_MnmE"/>
</dbReference>
<dbReference type="EMBL" id="PNIL01000001">
    <property type="protein sequence ID" value="PMP69060.1"/>
    <property type="molecule type" value="Genomic_DNA"/>
</dbReference>
<dbReference type="CDD" id="cd14858">
    <property type="entry name" value="TrmE_N"/>
    <property type="match status" value="1"/>
</dbReference>
<evidence type="ECO:0000256" key="3">
    <source>
        <dbReference type="ARBA" id="ARBA00022741"/>
    </source>
</evidence>
<dbReference type="InterPro" id="IPR027368">
    <property type="entry name" value="MnmE_dom2"/>
</dbReference>
<accession>A0A2J6WG44</accession>
<keyword evidence="6" id="KW-0378">Hydrolase</keyword>
<dbReference type="InterPro" id="IPR027417">
    <property type="entry name" value="P-loop_NTPase"/>
</dbReference>
<evidence type="ECO:0000256" key="1">
    <source>
        <dbReference type="ARBA" id="ARBA00011043"/>
    </source>
</evidence>
<dbReference type="PRINTS" id="PR00449">
    <property type="entry name" value="RASTRNSFRMNG"/>
</dbReference>
<organism evidence="9 10">
    <name type="scientific">Caldisericum exile</name>
    <dbReference type="NCBI Taxonomy" id="693075"/>
    <lineage>
        <taxon>Bacteria</taxon>
        <taxon>Pseudomonadati</taxon>
        <taxon>Caldisericota/Cryosericota group</taxon>
        <taxon>Caldisericota</taxon>
        <taxon>Caldisericia</taxon>
        <taxon>Caldisericales</taxon>
        <taxon>Caldisericaceae</taxon>
        <taxon>Caldisericum</taxon>
    </lineage>
</organism>
<dbReference type="EC" id="3.6.-.-" evidence="6"/>
<dbReference type="NCBIfam" id="TIGR00231">
    <property type="entry name" value="small_GTP"/>
    <property type="match status" value="1"/>
</dbReference>
<dbReference type="Pfam" id="PF10396">
    <property type="entry name" value="TrmE_N"/>
    <property type="match status" value="1"/>
</dbReference>
<dbReference type="InterPro" id="IPR006073">
    <property type="entry name" value="GTP-bd"/>
</dbReference>
<protein>
    <recommendedName>
        <fullName evidence="6">tRNA modification GTPase MnmE</fullName>
        <ecNumber evidence="6">3.6.-.-</ecNumber>
    </recommendedName>
</protein>
<dbReference type="GO" id="GO:0005829">
    <property type="term" value="C:cytosol"/>
    <property type="evidence" value="ECO:0007669"/>
    <property type="project" value="TreeGrafter"/>
</dbReference>
<feature type="binding site" evidence="6">
    <location>
        <position position="246"/>
    </location>
    <ligand>
        <name>K(+)</name>
        <dbReference type="ChEBI" id="CHEBI:29103"/>
    </ligand>
</feature>
<comment type="cofactor">
    <cofactor evidence="6">
        <name>K(+)</name>
        <dbReference type="ChEBI" id="CHEBI:29103"/>
    </cofactor>
    <text evidence="6">Binds 1 potassium ion per subunit.</text>
</comment>
<dbReference type="GO" id="GO:0030488">
    <property type="term" value="P:tRNA methylation"/>
    <property type="evidence" value="ECO:0007669"/>
    <property type="project" value="TreeGrafter"/>
</dbReference>
<feature type="binding site" evidence="6">
    <location>
        <position position="446"/>
    </location>
    <ligand>
        <name>(6S)-5-formyl-5,6,7,8-tetrahydrofolate</name>
        <dbReference type="ChEBI" id="CHEBI:57457"/>
    </ligand>
</feature>
<feature type="binding site" evidence="6">
    <location>
        <position position="226"/>
    </location>
    <ligand>
        <name>Mg(2+)</name>
        <dbReference type="ChEBI" id="CHEBI:18420"/>
    </ligand>
</feature>
<gene>
    <name evidence="6" type="primary">mnmE</name>
    <name evidence="6" type="synonym">trmE</name>
    <name evidence="9" type="ORF">C0189_00010</name>
</gene>
<evidence type="ECO:0000256" key="7">
    <source>
        <dbReference type="RuleBase" id="RU003313"/>
    </source>
</evidence>
<comment type="similarity">
    <text evidence="1 6 7">Belongs to the TRAFAC class TrmE-Era-EngA-EngB-Septin-like GTPase superfamily. TrmE GTPase family.</text>
</comment>
<dbReference type="Pfam" id="PF01926">
    <property type="entry name" value="MMR_HSR1"/>
    <property type="match status" value="1"/>
</dbReference>
<dbReference type="AlphaFoldDB" id="A0A2J6WG44"/>
<dbReference type="Pfam" id="PF12631">
    <property type="entry name" value="MnmE_helical"/>
    <property type="match status" value="1"/>
</dbReference>
<dbReference type="HAMAP" id="MF_00379">
    <property type="entry name" value="GTPase_MnmE"/>
    <property type="match status" value="1"/>
</dbReference>
<feature type="binding site" evidence="6">
    <location>
        <position position="247"/>
    </location>
    <ligand>
        <name>Mg(2+)</name>
        <dbReference type="ChEBI" id="CHEBI:18420"/>
    </ligand>
</feature>
<dbReference type="NCBIfam" id="TIGR00450">
    <property type="entry name" value="mnmE_trmE_thdF"/>
    <property type="match status" value="1"/>
</dbReference>
<dbReference type="CDD" id="cd04164">
    <property type="entry name" value="trmE"/>
    <property type="match status" value="1"/>
</dbReference>
<evidence type="ECO:0000256" key="6">
    <source>
        <dbReference type="HAMAP-Rule" id="MF_00379"/>
    </source>
</evidence>
<dbReference type="NCBIfam" id="NF003661">
    <property type="entry name" value="PRK05291.1-3"/>
    <property type="match status" value="1"/>
</dbReference>
<dbReference type="Gene3D" id="1.20.120.430">
    <property type="entry name" value="tRNA modification GTPase MnmE domain 2"/>
    <property type="match status" value="1"/>
</dbReference>
<dbReference type="InterPro" id="IPR018948">
    <property type="entry name" value="GTP-bd_TrmE_N"/>
</dbReference>
<keyword evidence="2 6" id="KW-0819">tRNA processing</keyword>
<feature type="binding site" evidence="6">
    <location>
        <position position="117"/>
    </location>
    <ligand>
        <name>(6S)-5-formyl-5,6,7,8-tetrahydrofolate</name>
        <dbReference type="ChEBI" id="CHEBI:57457"/>
    </ligand>
</feature>
<feature type="binding site" evidence="6">
    <location>
        <position position="21"/>
    </location>
    <ligand>
        <name>(6S)-5-formyl-5,6,7,8-tetrahydrofolate</name>
        <dbReference type="ChEBI" id="CHEBI:57457"/>
    </ligand>
</feature>
<dbReference type="Gene3D" id="3.40.50.300">
    <property type="entry name" value="P-loop containing nucleotide triphosphate hydrolases"/>
    <property type="match status" value="1"/>
</dbReference>
<keyword evidence="5 6" id="KW-0342">GTP-binding</keyword>
<comment type="subcellular location">
    <subcellularLocation>
        <location evidence="6">Cytoplasm</location>
    </subcellularLocation>
</comment>
<dbReference type="Proteomes" id="UP000237040">
    <property type="component" value="Unassembled WGS sequence"/>
</dbReference>
<dbReference type="FunFam" id="3.40.50.300:FF:000494">
    <property type="entry name" value="tRNA modification GTPase MnmE"/>
    <property type="match status" value="1"/>
</dbReference>
<dbReference type="SUPFAM" id="SSF52540">
    <property type="entry name" value="P-loop containing nucleoside triphosphate hydrolases"/>
    <property type="match status" value="1"/>
</dbReference>
<feature type="binding site" evidence="6">
    <location>
        <begin position="266"/>
        <end position="269"/>
    </location>
    <ligand>
        <name>GTP</name>
        <dbReference type="ChEBI" id="CHEBI:37565"/>
    </ligand>
</feature>
<dbReference type="PROSITE" id="PS51709">
    <property type="entry name" value="G_TRME"/>
    <property type="match status" value="1"/>
</dbReference>
<comment type="caution">
    <text evidence="6">Lacks conserved residue(s) required for the propagation of feature annotation.</text>
</comment>
<evidence type="ECO:0000259" key="8">
    <source>
        <dbReference type="PROSITE" id="PS51709"/>
    </source>
</evidence>
<dbReference type="InterPro" id="IPR027266">
    <property type="entry name" value="TrmE/GcvT-like"/>
</dbReference>
<dbReference type="GO" id="GO:0046872">
    <property type="term" value="F:metal ion binding"/>
    <property type="evidence" value="ECO:0007669"/>
    <property type="project" value="UniProtKB-KW"/>
</dbReference>
<feature type="binding site" evidence="6">
    <location>
        <position position="243"/>
    </location>
    <ligand>
        <name>K(+)</name>
        <dbReference type="ChEBI" id="CHEBI:29103"/>
    </ligand>
</feature>
<dbReference type="Gene3D" id="3.30.1360.120">
    <property type="entry name" value="Probable tRNA modification gtpase trme, domain 1"/>
    <property type="match status" value="1"/>
</dbReference>
<dbReference type="GO" id="GO:0005525">
    <property type="term" value="F:GTP binding"/>
    <property type="evidence" value="ECO:0007669"/>
    <property type="project" value="UniProtKB-UniRule"/>
</dbReference>
<dbReference type="GO" id="GO:0003924">
    <property type="term" value="F:GTPase activity"/>
    <property type="evidence" value="ECO:0007669"/>
    <property type="project" value="UniProtKB-UniRule"/>
</dbReference>
<proteinExistence type="inferred from homology"/>
<feature type="binding site" evidence="6">
    <location>
        <position position="241"/>
    </location>
    <ligand>
        <name>K(+)</name>
        <dbReference type="ChEBI" id="CHEBI:29103"/>
    </ligand>
</feature>
<evidence type="ECO:0000313" key="9">
    <source>
        <dbReference type="EMBL" id="PMP69060.1"/>
    </source>
</evidence>
<reference evidence="9 10" key="1">
    <citation type="submission" date="2018-01" db="EMBL/GenBank/DDBJ databases">
        <title>Metagenomic assembled genomes from two thermal pools in the Uzon Caldera, Kamchatka, Russia.</title>
        <authorList>
            <person name="Wilkins L."/>
            <person name="Ettinger C."/>
        </authorList>
    </citation>
    <scope>NUCLEOTIDE SEQUENCE [LARGE SCALE GENOMIC DNA]</scope>
    <source>
        <strain evidence="9">ZAV-07</strain>
    </source>
</reference>
<dbReference type="InterPro" id="IPR025867">
    <property type="entry name" value="MnmE_helical"/>
</dbReference>
<dbReference type="InterPro" id="IPR031168">
    <property type="entry name" value="G_TrmE"/>
</dbReference>
<evidence type="ECO:0000256" key="5">
    <source>
        <dbReference type="ARBA" id="ARBA00023134"/>
    </source>
</evidence>
<dbReference type="InterPro" id="IPR005225">
    <property type="entry name" value="Small_GTP-bd"/>
</dbReference>
<feature type="binding site" evidence="6">
    <location>
        <position position="78"/>
    </location>
    <ligand>
        <name>(6S)-5-formyl-5,6,7,8-tetrahydrofolate</name>
        <dbReference type="ChEBI" id="CHEBI:57457"/>
    </ligand>
</feature>
<keyword evidence="3 6" id="KW-0547">Nucleotide-binding</keyword>
<comment type="function">
    <text evidence="6">Exhibits a very high intrinsic GTPase hydrolysis rate. Involved in the addition of a carboxymethylaminomethyl (cmnm) group at the wobble position (U34) of certain tRNAs, forming tRNA-cmnm(5)s(2)U34.</text>
</comment>
<feature type="binding site" evidence="6">
    <location>
        <begin position="241"/>
        <end position="247"/>
    </location>
    <ligand>
        <name>GTP</name>
        <dbReference type="ChEBI" id="CHEBI:37565"/>
    </ligand>
</feature>